<keyword evidence="3" id="KW-0675">Receptor</keyword>
<keyword evidence="1" id="KW-0472">Membrane</keyword>
<gene>
    <name evidence="3" type="ORF">Q4Q39_02335</name>
</gene>
<dbReference type="InterPro" id="IPR023996">
    <property type="entry name" value="TonB-dep_OMP_SusC/RagA"/>
</dbReference>
<comment type="similarity">
    <text evidence="1">Belongs to the TonB-dependent receptor family.</text>
</comment>
<dbReference type="EMBL" id="JAUOEM010000001">
    <property type="protein sequence ID" value="MDO5986231.1"/>
    <property type="molecule type" value="Genomic_DNA"/>
</dbReference>
<dbReference type="InterPro" id="IPR012910">
    <property type="entry name" value="Plug_dom"/>
</dbReference>
<keyword evidence="1" id="KW-0812">Transmembrane</keyword>
<organism evidence="3 4">
    <name type="scientific">Flavivirga amylovorans</name>
    <dbReference type="NCBI Taxonomy" id="870486"/>
    <lineage>
        <taxon>Bacteria</taxon>
        <taxon>Pseudomonadati</taxon>
        <taxon>Bacteroidota</taxon>
        <taxon>Flavobacteriia</taxon>
        <taxon>Flavobacteriales</taxon>
        <taxon>Flavobacteriaceae</taxon>
        <taxon>Flavivirga</taxon>
    </lineage>
</organism>
<name>A0ABT8WX18_9FLAO</name>
<sequence length="1054" mass="117981">MKYRLVFFLSSFMFLGQIILAQNIKVSGKIIDEAGLPLVGTTIITANTGNGIKGAVADFDGYYTITVDTKGKLIFSYIGYITQEIDVNGRTEINVSLLPDTESLDEVVVVGYNKIKKANVVGSVASVKGEAIRETGLTNVSQAIQDRLPGVYTEIPSGQPGVDDANITIRGVSSYSDVEGANAPLILIDGVEATGGFSQIDPSEIAQISVLKDAASAAVYGVRGANGVIIITTRRGRIGKPRISTGFNITAKTISDVPQKLGSYETLMLGQEAIKNDGAYSSLRPQRFIDNFLDPNRDQIKYPDIDWYDALIRDIGWEYNARVNVSGGTKFVKYFSSISFIHLGDILKTEDFNGYYDPEFNYDKVNFRTNLDFDLSKSTKLAINISGRSDLVKTPDTNLASDDFANIFRFINIATPYLFPLYYPKDFVEANPDPNSPYPSDRRLADASAENPFMANPYSTLNYSGMRKTRTDVVDFQVGLTQNLDAITKGLSVSTRFNYSTTYKYRKEERYRPHLWFYDALAEEWRPQSGQNYNTLNPDFRSTGGEDFRSIARNTYYEFKINYDRKFGEHNVAALGVFNRYEYERSIAGIPDKGEEWAGLLNYDYKEKYLLSLTAGYNGTAKFARGKSFGFFPGFSLGWDLAKEKIIKDNLPWLDVFKARFSYGETGTTKGINVDDFLYLSGWNQTSINFGYNRFGLPIRNEVERWAEVKLGNPNATWNTVIKRNLGFDAQLFKRELSLGLDFYNEYRSGILIKLPVISLYHPSIGNRPDGKVEVPSLNLGETKNHGIEISANYQHVTPSGLQYSFGGFATIPDSRIVIAEDRALTPDYRRQQGKPIGWLAGLYSNGYINNFEEAINSPQFGSVRQPGRYSYADFNGDGIIDRNNDNVAIEGTSQPLITYAFNAGIKYKGFDFSVRFFGKDGVSYLSNNIFPTFNGSLLEAKTIHLDRWSPENQNAAFPAFGHVSSNQDYATPSNKRVVDGSYLKLQNVRLAYNLQSEFLKKAFKITKMNFNLTGQNLYTWSNVPFGEPEGGNGSSQGQYPIVKRFVFGVNIDF</sequence>
<evidence type="ECO:0000259" key="2">
    <source>
        <dbReference type="Pfam" id="PF07715"/>
    </source>
</evidence>
<dbReference type="InterPro" id="IPR039426">
    <property type="entry name" value="TonB-dep_rcpt-like"/>
</dbReference>
<dbReference type="SUPFAM" id="SSF56935">
    <property type="entry name" value="Porins"/>
    <property type="match status" value="1"/>
</dbReference>
<dbReference type="RefSeq" id="WP_303280752.1">
    <property type="nucleotide sequence ID" value="NZ_BAABCZ010000016.1"/>
</dbReference>
<dbReference type="Gene3D" id="2.170.130.10">
    <property type="entry name" value="TonB-dependent receptor, plug domain"/>
    <property type="match status" value="1"/>
</dbReference>
<keyword evidence="1" id="KW-0813">Transport</keyword>
<dbReference type="NCBIfam" id="TIGR04056">
    <property type="entry name" value="OMP_RagA_SusC"/>
    <property type="match status" value="1"/>
</dbReference>
<protein>
    <submittedName>
        <fullName evidence="3">TonB-dependent receptor</fullName>
    </submittedName>
</protein>
<dbReference type="Pfam" id="PF13715">
    <property type="entry name" value="CarbopepD_reg_2"/>
    <property type="match status" value="1"/>
</dbReference>
<dbReference type="PROSITE" id="PS52016">
    <property type="entry name" value="TONB_DEPENDENT_REC_3"/>
    <property type="match status" value="1"/>
</dbReference>
<keyword evidence="1" id="KW-0998">Cell outer membrane</keyword>
<dbReference type="InterPro" id="IPR023997">
    <property type="entry name" value="TonB-dep_OMP_SusC/RagA_CS"/>
</dbReference>
<evidence type="ECO:0000313" key="4">
    <source>
        <dbReference type="Proteomes" id="UP001176891"/>
    </source>
</evidence>
<evidence type="ECO:0000313" key="3">
    <source>
        <dbReference type="EMBL" id="MDO5986231.1"/>
    </source>
</evidence>
<reference evidence="3" key="1">
    <citation type="submission" date="2023-07" db="EMBL/GenBank/DDBJ databases">
        <title>Two novel species in the genus Flavivirga.</title>
        <authorList>
            <person name="Kwon K."/>
        </authorList>
    </citation>
    <scope>NUCLEOTIDE SEQUENCE</scope>
    <source>
        <strain evidence="3">KACC 14157</strain>
    </source>
</reference>
<keyword evidence="4" id="KW-1185">Reference proteome</keyword>
<evidence type="ECO:0000256" key="1">
    <source>
        <dbReference type="PROSITE-ProRule" id="PRU01360"/>
    </source>
</evidence>
<dbReference type="SUPFAM" id="SSF49464">
    <property type="entry name" value="Carboxypeptidase regulatory domain-like"/>
    <property type="match status" value="1"/>
</dbReference>
<dbReference type="InterPro" id="IPR037066">
    <property type="entry name" value="Plug_dom_sf"/>
</dbReference>
<dbReference type="NCBIfam" id="TIGR04057">
    <property type="entry name" value="SusC_RagA_signa"/>
    <property type="match status" value="1"/>
</dbReference>
<dbReference type="InterPro" id="IPR008969">
    <property type="entry name" value="CarboxyPept-like_regulatory"/>
</dbReference>
<keyword evidence="1" id="KW-1134">Transmembrane beta strand</keyword>
<proteinExistence type="inferred from homology"/>
<feature type="domain" description="TonB-dependent receptor plug" evidence="2">
    <location>
        <begin position="117"/>
        <end position="228"/>
    </location>
</feature>
<accession>A0ABT8WX18</accession>
<comment type="subcellular location">
    <subcellularLocation>
        <location evidence="1">Cell outer membrane</location>
        <topology evidence="1">Multi-pass membrane protein</topology>
    </subcellularLocation>
</comment>
<dbReference type="Pfam" id="PF07715">
    <property type="entry name" value="Plug"/>
    <property type="match status" value="1"/>
</dbReference>
<comment type="caution">
    <text evidence="3">The sequence shown here is derived from an EMBL/GenBank/DDBJ whole genome shotgun (WGS) entry which is preliminary data.</text>
</comment>
<dbReference type="Proteomes" id="UP001176891">
    <property type="component" value="Unassembled WGS sequence"/>
</dbReference>